<evidence type="ECO:0000256" key="10">
    <source>
        <dbReference type="ARBA" id="ARBA00022786"/>
    </source>
</evidence>
<feature type="domain" description="RING-type" evidence="19">
    <location>
        <begin position="31"/>
        <end position="79"/>
    </location>
</feature>
<comment type="pathway">
    <text evidence="3">Protein modification; protein ubiquitination.</text>
</comment>
<keyword evidence="6" id="KW-0808">Transferase</keyword>
<dbReference type="PANTHER" id="PTHR14134:SF2">
    <property type="entry name" value="E3 UBIQUITIN-PROTEIN LIGASE RAD18"/>
    <property type="match status" value="1"/>
</dbReference>
<name>A0A5B8MCV9_9CHLO</name>
<evidence type="ECO:0000256" key="5">
    <source>
        <dbReference type="ARBA" id="ARBA00012483"/>
    </source>
</evidence>
<dbReference type="GO" id="GO:0006301">
    <property type="term" value="P:DNA damage tolerance"/>
    <property type="evidence" value="ECO:0007669"/>
    <property type="project" value="InterPro"/>
</dbReference>
<feature type="region of interest" description="Disordered" evidence="18">
    <location>
        <begin position="198"/>
        <end position="229"/>
    </location>
</feature>
<keyword evidence="8" id="KW-0227">DNA damage</keyword>
<evidence type="ECO:0000256" key="4">
    <source>
        <dbReference type="ARBA" id="ARBA00009506"/>
    </source>
</evidence>
<evidence type="ECO:0000256" key="14">
    <source>
        <dbReference type="ARBA" id="ARBA00023242"/>
    </source>
</evidence>
<dbReference type="PROSITE" id="PS00518">
    <property type="entry name" value="ZF_RING_1"/>
    <property type="match status" value="1"/>
</dbReference>
<proteinExistence type="inferred from homology"/>
<evidence type="ECO:0000256" key="15">
    <source>
        <dbReference type="ARBA" id="ARBA00031783"/>
    </source>
</evidence>
<evidence type="ECO:0000256" key="13">
    <source>
        <dbReference type="ARBA" id="ARBA00023204"/>
    </source>
</evidence>
<protein>
    <recommendedName>
        <fullName evidence="5">RING-type E3 ubiquitin transferase</fullName>
        <ecNumber evidence="5">2.3.2.27</ecNumber>
    </recommendedName>
    <alternativeName>
        <fullName evidence="15 16">RING-type E3 ubiquitin transferase RAD18</fullName>
    </alternativeName>
</protein>
<keyword evidence="9 17" id="KW-0863">Zinc-finger</keyword>
<dbReference type="STRING" id="1764295.A0A5B8MCV9"/>
<evidence type="ECO:0000256" key="18">
    <source>
        <dbReference type="SAM" id="MobiDB-lite"/>
    </source>
</evidence>
<dbReference type="SUPFAM" id="SSF57850">
    <property type="entry name" value="RING/U-box"/>
    <property type="match status" value="1"/>
</dbReference>
<evidence type="ECO:0000313" key="22">
    <source>
        <dbReference type="Proteomes" id="UP000316726"/>
    </source>
</evidence>
<dbReference type="FunFam" id="3.30.40.10:FF:000172">
    <property type="entry name" value="E3 ubiquitin-protein ligase RAD18"/>
    <property type="match status" value="1"/>
</dbReference>
<dbReference type="EMBL" id="CP031034">
    <property type="protein sequence ID" value="QDZ18021.1"/>
    <property type="molecule type" value="Genomic_DNA"/>
</dbReference>
<dbReference type="GO" id="GO:0003697">
    <property type="term" value="F:single-stranded DNA binding"/>
    <property type="evidence" value="ECO:0007669"/>
    <property type="project" value="InterPro"/>
</dbReference>
<evidence type="ECO:0000259" key="20">
    <source>
        <dbReference type="PROSITE" id="PS50800"/>
    </source>
</evidence>
<keyword evidence="14" id="KW-0539">Nucleus</keyword>
<dbReference type="GO" id="GO:0097505">
    <property type="term" value="C:Rad6-Rad18 complex"/>
    <property type="evidence" value="ECO:0007669"/>
    <property type="project" value="TreeGrafter"/>
</dbReference>
<keyword evidence="10" id="KW-0833">Ubl conjugation pathway</keyword>
<evidence type="ECO:0000256" key="11">
    <source>
        <dbReference type="ARBA" id="ARBA00022833"/>
    </source>
</evidence>
<keyword evidence="13" id="KW-0234">DNA repair</keyword>
<dbReference type="AlphaFoldDB" id="A0A5B8MCV9"/>
<feature type="compositionally biased region" description="Pro residues" evidence="18">
    <location>
        <begin position="115"/>
        <end position="128"/>
    </location>
</feature>
<accession>A0A5B8MCV9</accession>
<dbReference type="InterPro" id="IPR003034">
    <property type="entry name" value="SAP_dom"/>
</dbReference>
<evidence type="ECO:0000256" key="1">
    <source>
        <dbReference type="ARBA" id="ARBA00000900"/>
    </source>
</evidence>
<feature type="compositionally biased region" description="Low complexity" evidence="18">
    <location>
        <begin position="148"/>
        <end position="160"/>
    </location>
</feature>
<dbReference type="EC" id="2.3.2.27" evidence="5"/>
<dbReference type="SMART" id="SM00184">
    <property type="entry name" value="RING"/>
    <property type="match status" value="1"/>
</dbReference>
<dbReference type="GO" id="GO:0061630">
    <property type="term" value="F:ubiquitin protein ligase activity"/>
    <property type="evidence" value="ECO:0007669"/>
    <property type="project" value="UniProtKB-EC"/>
</dbReference>
<dbReference type="Gene3D" id="3.30.40.10">
    <property type="entry name" value="Zinc/RING finger domain, C3HC4 (zinc finger)"/>
    <property type="match status" value="1"/>
</dbReference>
<dbReference type="Proteomes" id="UP000316726">
    <property type="component" value="Chromosome 1"/>
</dbReference>
<keyword evidence="22" id="KW-1185">Reference proteome</keyword>
<sequence>MEDEEVEDFADEWRKAKGFEGVEVLEEALRCPICGDFMENPVAVEECGHSFCSLCIRRNLEVQRSESRSLESPKCPQCRGEASSSTLRMQHNLRTVVETFKALRPRLFRQLSCCQPPPSAGKPDPPPSCEEQRREDQLQAGARRRARAASPAGSGRAPGAEVWEEKLPKGKTRCPICNILVSMKLAQTHVTYCLQKHEKGGGQSSGGGAIARSPPPFSPGGVGSLPNKIQPRKLPKLVYHIIKDKELKKLLQKYKLPASGDRKTLVTRLKEFTHQYNAAVDSGKPVSMTQVASLVLKEERKRASAESRRISLPSRVEPDAEKERFASMIQEVKRRRLLEKDQDDDAAPQCQVVNLEEEEGPAQPPPNKANELVVPETLFETPSVTSGSEVDDSQDDFVIPSQLHRKALRRRWSQRIKNSQN</sequence>
<evidence type="ECO:0000256" key="6">
    <source>
        <dbReference type="ARBA" id="ARBA00022679"/>
    </source>
</evidence>
<dbReference type="PROSITE" id="PS50800">
    <property type="entry name" value="SAP"/>
    <property type="match status" value="1"/>
</dbReference>
<feature type="region of interest" description="Disordered" evidence="18">
    <location>
        <begin position="380"/>
        <end position="402"/>
    </location>
</feature>
<dbReference type="InterPro" id="IPR013083">
    <property type="entry name" value="Znf_RING/FYVE/PHD"/>
</dbReference>
<keyword evidence="7" id="KW-0479">Metal-binding</keyword>
<dbReference type="PANTHER" id="PTHR14134">
    <property type="entry name" value="E3 UBIQUITIN-PROTEIN LIGASE RAD18"/>
    <property type="match status" value="1"/>
</dbReference>
<dbReference type="Gene3D" id="1.10.720.30">
    <property type="entry name" value="SAP domain"/>
    <property type="match status" value="1"/>
</dbReference>
<dbReference type="InterPro" id="IPR018957">
    <property type="entry name" value="Znf_C3HC4_RING-type"/>
</dbReference>
<comment type="similarity">
    <text evidence="4">Belongs to the RAD18 family.</text>
</comment>
<comment type="catalytic activity">
    <reaction evidence="1">
        <text>S-ubiquitinyl-[E2 ubiquitin-conjugating enzyme]-L-cysteine + [acceptor protein]-L-lysine = [E2 ubiquitin-conjugating enzyme]-L-cysteine + N(6)-ubiquitinyl-[acceptor protein]-L-lysine.</text>
        <dbReference type="EC" id="2.3.2.27"/>
    </reaction>
</comment>
<evidence type="ECO:0000256" key="9">
    <source>
        <dbReference type="ARBA" id="ARBA00022771"/>
    </source>
</evidence>
<dbReference type="PROSITE" id="PS50089">
    <property type="entry name" value="ZF_RING_2"/>
    <property type="match status" value="1"/>
</dbReference>
<evidence type="ECO:0000256" key="3">
    <source>
        <dbReference type="ARBA" id="ARBA00004906"/>
    </source>
</evidence>
<evidence type="ECO:0000256" key="16">
    <source>
        <dbReference type="ARBA" id="ARBA00082369"/>
    </source>
</evidence>
<evidence type="ECO:0000256" key="12">
    <source>
        <dbReference type="ARBA" id="ARBA00023125"/>
    </source>
</evidence>
<dbReference type="Pfam" id="PF00097">
    <property type="entry name" value="zf-C3HC4"/>
    <property type="match status" value="1"/>
</dbReference>
<organism evidence="21 22">
    <name type="scientific">Chloropicon primus</name>
    <dbReference type="NCBI Taxonomy" id="1764295"/>
    <lineage>
        <taxon>Eukaryota</taxon>
        <taxon>Viridiplantae</taxon>
        <taxon>Chlorophyta</taxon>
        <taxon>Chloropicophyceae</taxon>
        <taxon>Chloropicales</taxon>
        <taxon>Chloropicaceae</taxon>
        <taxon>Chloropicon</taxon>
    </lineage>
</organism>
<dbReference type="GO" id="GO:0006513">
    <property type="term" value="P:protein monoubiquitination"/>
    <property type="evidence" value="ECO:0007669"/>
    <property type="project" value="InterPro"/>
</dbReference>
<dbReference type="InterPro" id="IPR001841">
    <property type="entry name" value="Znf_RING"/>
</dbReference>
<feature type="region of interest" description="Disordered" evidence="18">
    <location>
        <begin position="115"/>
        <end position="164"/>
    </location>
</feature>
<dbReference type="InterPro" id="IPR039577">
    <property type="entry name" value="Rad18"/>
</dbReference>
<dbReference type="GO" id="GO:0008270">
    <property type="term" value="F:zinc ion binding"/>
    <property type="evidence" value="ECO:0007669"/>
    <property type="project" value="UniProtKB-KW"/>
</dbReference>
<reference evidence="21 22" key="1">
    <citation type="submission" date="2018-07" db="EMBL/GenBank/DDBJ databases">
        <title>The complete nuclear genome of the prasinophyte Chloropicon primus (CCMP1205).</title>
        <authorList>
            <person name="Pombert J.-F."/>
            <person name="Otis C."/>
            <person name="Turmel M."/>
            <person name="Lemieux C."/>
        </authorList>
    </citation>
    <scope>NUCLEOTIDE SEQUENCE [LARGE SCALE GENOMIC DNA]</scope>
    <source>
        <strain evidence="21 22">CCMP1205</strain>
    </source>
</reference>
<dbReference type="GO" id="GO:0005634">
    <property type="term" value="C:nucleus"/>
    <property type="evidence" value="ECO:0007669"/>
    <property type="project" value="UniProtKB-SubCell"/>
</dbReference>
<dbReference type="InterPro" id="IPR017907">
    <property type="entry name" value="Znf_RING_CS"/>
</dbReference>
<evidence type="ECO:0000313" key="21">
    <source>
        <dbReference type="EMBL" id="QDZ18021.1"/>
    </source>
</evidence>
<evidence type="ECO:0000259" key="19">
    <source>
        <dbReference type="PROSITE" id="PS50089"/>
    </source>
</evidence>
<evidence type="ECO:0000256" key="7">
    <source>
        <dbReference type="ARBA" id="ARBA00022723"/>
    </source>
</evidence>
<dbReference type="InterPro" id="IPR036361">
    <property type="entry name" value="SAP_dom_sf"/>
</dbReference>
<comment type="subcellular location">
    <subcellularLocation>
        <location evidence="2">Nucleus</location>
    </subcellularLocation>
</comment>
<dbReference type="Pfam" id="PF02037">
    <property type="entry name" value="SAP"/>
    <property type="match status" value="1"/>
</dbReference>
<gene>
    <name evidence="21" type="ORF">A3770_01p05390</name>
</gene>
<keyword evidence="11" id="KW-0862">Zinc</keyword>
<evidence type="ECO:0000256" key="8">
    <source>
        <dbReference type="ARBA" id="ARBA00022763"/>
    </source>
</evidence>
<dbReference type="GO" id="GO:0006281">
    <property type="term" value="P:DNA repair"/>
    <property type="evidence" value="ECO:0007669"/>
    <property type="project" value="UniProtKB-KW"/>
</dbReference>
<keyword evidence="12" id="KW-0238">DNA-binding</keyword>
<dbReference type="OrthoDB" id="6105938at2759"/>
<evidence type="ECO:0000256" key="2">
    <source>
        <dbReference type="ARBA" id="ARBA00004123"/>
    </source>
</evidence>
<dbReference type="SMART" id="SM00513">
    <property type="entry name" value="SAP"/>
    <property type="match status" value="1"/>
</dbReference>
<evidence type="ECO:0000256" key="17">
    <source>
        <dbReference type="PROSITE-ProRule" id="PRU00175"/>
    </source>
</evidence>
<feature type="domain" description="SAP" evidence="20">
    <location>
        <begin position="239"/>
        <end position="273"/>
    </location>
</feature>